<dbReference type="Proteomes" id="UP000242188">
    <property type="component" value="Unassembled WGS sequence"/>
</dbReference>
<dbReference type="OrthoDB" id="10045365at2759"/>
<accession>A0A210R730</accession>
<dbReference type="AlphaFoldDB" id="A0A210R730"/>
<evidence type="ECO:0000313" key="2">
    <source>
        <dbReference type="Proteomes" id="UP000242188"/>
    </source>
</evidence>
<protein>
    <submittedName>
        <fullName evidence="1">Uncharacterized protein</fullName>
    </submittedName>
</protein>
<comment type="caution">
    <text evidence="1">The sequence shown here is derived from an EMBL/GenBank/DDBJ whole genome shotgun (WGS) entry which is preliminary data.</text>
</comment>
<evidence type="ECO:0000313" key="1">
    <source>
        <dbReference type="EMBL" id="OWF56867.1"/>
    </source>
</evidence>
<organism evidence="1 2">
    <name type="scientific">Mizuhopecten yessoensis</name>
    <name type="common">Japanese scallop</name>
    <name type="synonym">Patinopecten yessoensis</name>
    <dbReference type="NCBI Taxonomy" id="6573"/>
    <lineage>
        <taxon>Eukaryota</taxon>
        <taxon>Metazoa</taxon>
        <taxon>Spiralia</taxon>
        <taxon>Lophotrochozoa</taxon>
        <taxon>Mollusca</taxon>
        <taxon>Bivalvia</taxon>
        <taxon>Autobranchia</taxon>
        <taxon>Pteriomorphia</taxon>
        <taxon>Pectinida</taxon>
        <taxon>Pectinoidea</taxon>
        <taxon>Pectinidae</taxon>
        <taxon>Mizuhopecten</taxon>
    </lineage>
</organism>
<name>A0A210R730_MIZYE</name>
<proteinExistence type="predicted"/>
<sequence length="132" mass="15295">MDIWDLLVSEEEIAVIQQDTRSVWVVRKIKVYSGMLRHWAEIHARTVQRVRCPRCSFFHIRKNQVVRHVRHEHKVEAAEAVRMVAPGERVPNNRYISTGNISIPIRSSVTPGSVIISNEDSEILAYVDDAWH</sequence>
<reference evidence="1 2" key="1">
    <citation type="journal article" date="2017" name="Nat. Ecol. Evol.">
        <title>Scallop genome provides insights into evolution of bilaterian karyotype and development.</title>
        <authorList>
            <person name="Wang S."/>
            <person name="Zhang J."/>
            <person name="Jiao W."/>
            <person name="Li J."/>
            <person name="Xun X."/>
            <person name="Sun Y."/>
            <person name="Guo X."/>
            <person name="Huan P."/>
            <person name="Dong B."/>
            <person name="Zhang L."/>
            <person name="Hu X."/>
            <person name="Sun X."/>
            <person name="Wang J."/>
            <person name="Zhao C."/>
            <person name="Wang Y."/>
            <person name="Wang D."/>
            <person name="Huang X."/>
            <person name="Wang R."/>
            <person name="Lv J."/>
            <person name="Li Y."/>
            <person name="Zhang Z."/>
            <person name="Liu B."/>
            <person name="Lu W."/>
            <person name="Hui Y."/>
            <person name="Liang J."/>
            <person name="Zhou Z."/>
            <person name="Hou R."/>
            <person name="Li X."/>
            <person name="Liu Y."/>
            <person name="Li H."/>
            <person name="Ning X."/>
            <person name="Lin Y."/>
            <person name="Zhao L."/>
            <person name="Xing Q."/>
            <person name="Dou J."/>
            <person name="Li Y."/>
            <person name="Mao J."/>
            <person name="Guo H."/>
            <person name="Dou H."/>
            <person name="Li T."/>
            <person name="Mu C."/>
            <person name="Jiang W."/>
            <person name="Fu Q."/>
            <person name="Fu X."/>
            <person name="Miao Y."/>
            <person name="Liu J."/>
            <person name="Yu Q."/>
            <person name="Li R."/>
            <person name="Liao H."/>
            <person name="Li X."/>
            <person name="Kong Y."/>
            <person name="Jiang Z."/>
            <person name="Chourrout D."/>
            <person name="Li R."/>
            <person name="Bao Z."/>
        </authorList>
    </citation>
    <scope>NUCLEOTIDE SEQUENCE [LARGE SCALE GENOMIC DNA]</scope>
    <source>
        <strain evidence="1 2">PY_sf001</strain>
    </source>
</reference>
<gene>
    <name evidence="1" type="ORF">KP79_PYT20206</name>
</gene>
<keyword evidence="2" id="KW-1185">Reference proteome</keyword>
<dbReference type="EMBL" id="NEDP02000015">
    <property type="protein sequence ID" value="OWF56867.1"/>
    <property type="molecule type" value="Genomic_DNA"/>
</dbReference>